<dbReference type="PANTHER" id="PTHR33171:SF17">
    <property type="entry name" value="LARA-LIKE N-TERMINAL DOMAIN-CONTAINING PROTEIN"/>
    <property type="match status" value="1"/>
</dbReference>
<evidence type="ECO:0000313" key="4">
    <source>
        <dbReference type="Proteomes" id="UP001198151"/>
    </source>
</evidence>
<dbReference type="InterPro" id="IPR048068">
    <property type="entry name" value="LarA-like"/>
</dbReference>
<dbReference type="Proteomes" id="UP001198151">
    <property type="component" value="Unassembled WGS sequence"/>
</dbReference>
<dbReference type="InterPro" id="IPR048520">
    <property type="entry name" value="LarA_C"/>
</dbReference>
<protein>
    <submittedName>
        <fullName evidence="3">Nickel-dependent lactate racemase</fullName>
    </submittedName>
</protein>
<feature type="domain" description="LarA-like N-terminal" evidence="1">
    <location>
        <begin position="18"/>
        <end position="217"/>
    </location>
</feature>
<gene>
    <name evidence="3" type="primary">larA</name>
    <name evidence="3" type="ORF">LKD70_08090</name>
</gene>
<dbReference type="Pfam" id="PF21113">
    <property type="entry name" value="LarA_C"/>
    <property type="match status" value="1"/>
</dbReference>
<evidence type="ECO:0000313" key="3">
    <source>
        <dbReference type="EMBL" id="MCC2254384.1"/>
    </source>
</evidence>
<comment type="caution">
    <text evidence="3">The sequence shown here is derived from an EMBL/GenBank/DDBJ whole genome shotgun (WGS) entry which is preliminary data.</text>
</comment>
<dbReference type="InterPro" id="IPR043166">
    <property type="entry name" value="LarA-like_C"/>
</dbReference>
<evidence type="ECO:0000259" key="2">
    <source>
        <dbReference type="Pfam" id="PF21113"/>
    </source>
</evidence>
<dbReference type="PANTHER" id="PTHR33171">
    <property type="entry name" value="LAR_N DOMAIN-CONTAINING PROTEIN"/>
    <property type="match status" value="1"/>
</dbReference>
<dbReference type="RefSeq" id="WP_227707522.1">
    <property type="nucleotide sequence ID" value="NZ_JAJEQX010000012.1"/>
</dbReference>
<dbReference type="Gene3D" id="3.90.226.30">
    <property type="match status" value="1"/>
</dbReference>
<name>A0ABS8G0E6_9FIRM</name>
<dbReference type="InterPro" id="IPR018657">
    <property type="entry name" value="LarA-like_N"/>
</dbReference>
<dbReference type="NCBIfam" id="NF033504">
    <property type="entry name" value="Ni_dep_LarA"/>
    <property type="match status" value="1"/>
</dbReference>
<proteinExistence type="predicted"/>
<reference evidence="3 4" key="1">
    <citation type="submission" date="2021-10" db="EMBL/GenBank/DDBJ databases">
        <title>Anaerobic single-cell dispensing facilitates the cultivation of human gut bacteria.</title>
        <authorList>
            <person name="Afrizal A."/>
        </authorList>
    </citation>
    <scope>NUCLEOTIDE SEQUENCE [LARGE SCALE GENOMIC DNA]</scope>
    <source>
        <strain evidence="3 4">CLA-AA-H200</strain>
    </source>
</reference>
<sequence length="432" mass="48067">MGLEREKGNYVFTDAQNHMCCTLPGKWRVKECGTKELPTMTEEEIRKAVVHPSCGKRLSDIVREKEAHTVCVLISDATRAVPTAKLAGYVMEELTEAGIALSDVTFFVAIGVHRPATEEEFREMLGDLYGKVKIENHTPFDEDNLIMLGTTTRGTPVKVNKRAYACDLHIQIGKVEPHEFAGFSGGRKSVLPGISSEETIITNHRPEMILDPRSAIGTLEGNPVHEDMTESAEMFGIDFAVNCIINGELKLSAVYAGELKKSHETAVDFVRERLGVRIEKADVIVTAPGFPLDIDFYQSVKALIALTEVLDESTSVVLRCGCREGVNSPDMLRAFRAGDDLETVVKYAAEHYKIQMDHVLLLAKILRKKVKIYVVCDHVPDEEIRDMFMIPCAGLQEAVERAAAESGKERPEILFYPRPQTGLPVLEKRQPQ</sequence>
<dbReference type="EMBL" id="JAJEQX010000012">
    <property type="protein sequence ID" value="MCC2254384.1"/>
    <property type="molecule type" value="Genomic_DNA"/>
</dbReference>
<keyword evidence="4" id="KW-1185">Reference proteome</keyword>
<dbReference type="InterPro" id="IPR047926">
    <property type="entry name" value="Ni_dep_LarA"/>
</dbReference>
<feature type="domain" description="Lactate racemase C-terminal" evidence="2">
    <location>
        <begin position="279"/>
        <end position="409"/>
    </location>
</feature>
<accession>A0ABS8G0E6</accession>
<dbReference type="Gene3D" id="3.40.50.11440">
    <property type="match status" value="1"/>
</dbReference>
<dbReference type="Pfam" id="PF09861">
    <property type="entry name" value="Lar_N"/>
    <property type="match status" value="1"/>
</dbReference>
<organism evidence="3 4">
    <name type="scientific">Ruminococcus turbiniformis</name>
    <dbReference type="NCBI Taxonomy" id="2881258"/>
    <lineage>
        <taxon>Bacteria</taxon>
        <taxon>Bacillati</taxon>
        <taxon>Bacillota</taxon>
        <taxon>Clostridia</taxon>
        <taxon>Eubacteriales</taxon>
        <taxon>Oscillospiraceae</taxon>
        <taxon>Ruminococcus</taxon>
    </lineage>
</organism>
<evidence type="ECO:0000259" key="1">
    <source>
        <dbReference type="Pfam" id="PF09861"/>
    </source>
</evidence>